<dbReference type="InterPro" id="IPR018095">
    <property type="entry name" value="Thymidylate_kin_CS"/>
</dbReference>
<dbReference type="RefSeq" id="WP_076340546.1">
    <property type="nucleotide sequence ID" value="NZ_JBGNFS010000002.1"/>
</dbReference>
<dbReference type="Gene3D" id="3.40.50.300">
    <property type="entry name" value="P-loop containing nucleotide triphosphate hydrolases"/>
    <property type="match status" value="1"/>
</dbReference>
<evidence type="ECO:0000256" key="4">
    <source>
        <dbReference type="ARBA" id="ARBA00022679"/>
    </source>
</evidence>
<feature type="binding site" evidence="11">
    <location>
        <begin position="11"/>
        <end position="18"/>
    </location>
    <ligand>
        <name>ATP</name>
        <dbReference type="ChEBI" id="CHEBI:30616"/>
    </ligand>
</feature>
<dbReference type="GO" id="GO:0004798">
    <property type="term" value="F:dTMP kinase activity"/>
    <property type="evidence" value="ECO:0007669"/>
    <property type="project" value="UniProtKB-UniRule"/>
</dbReference>
<comment type="catalytic activity">
    <reaction evidence="9 11">
        <text>dTMP + ATP = dTDP + ADP</text>
        <dbReference type="Rhea" id="RHEA:13517"/>
        <dbReference type="ChEBI" id="CHEBI:30616"/>
        <dbReference type="ChEBI" id="CHEBI:58369"/>
        <dbReference type="ChEBI" id="CHEBI:63528"/>
        <dbReference type="ChEBI" id="CHEBI:456216"/>
        <dbReference type="EC" id="2.7.4.9"/>
    </reaction>
</comment>
<dbReference type="EC" id="2.7.4.9" evidence="2 11"/>
<gene>
    <name evidence="11" type="primary">tmk</name>
    <name evidence="13" type="ORF">BO225_01635</name>
</gene>
<dbReference type="InterPro" id="IPR018094">
    <property type="entry name" value="Thymidylate_kinase"/>
</dbReference>
<reference evidence="13 14" key="1">
    <citation type="submission" date="2016-11" db="EMBL/GenBank/DDBJ databases">
        <title>Description of two novel members of the family Erysipelotrichaceae: Ileibacterium lipovorans gen. nov., sp. nov. and Dubosiella newyorkensis, gen. nov., sp. nov.</title>
        <authorList>
            <person name="Cox L.M."/>
            <person name="Sohn J."/>
            <person name="Tyrrell K.L."/>
            <person name="Citron D.M."/>
            <person name="Lawson P.A."/>
            <person name="Patel N.B."/>
            <person name="Iizumi T."/>
            <person name="Perez-Perez G.I."/>
            <person name="Goldstein E.J."/>
            <person name="Blaser M.J."/>
        </authorList>
    </citation>
    <scope>NUCLEOTIDE SEQUENCE [LARGE SCALE GENOMIC DNA]</scope>
    <source>
        <strain evidence="13 14">NYU-BL-A4</strain>
    </source>
</reference>
<evidence type="ECO:0000313" key="13">
    <source>
        <dbReference type="EMBL" id="OLU47575.1"/>
    </source>
</evidence>
<evidence type="ECO:0000256" key="3">
    <source>
        <dbReference type="ARBA" id="ARBA00017144"/>
    </source>
</evidence>
<dbReference type="GO" id="GO:0005524">
    <property type="term" value="F:ATP binding"/>
    <property type="evidence" value="ECO:0007669"/>
    <property type="project" value="UniProtKB-UniRule"/>
</dbReference>
<organism evidence="13 14">
    <name type="scientific">Dubosiella newyorkensis</name>
    <dbReference type="NCBI Taxonomy" id="1862672"/>
    <lineage>
        <taxon>Bacteria</taxon>
        <taxon>Bacillati</taxon>
        <taxon>Bacillota</taxon>
        <taxon>Erysipelotrichia</taxon>
        <taxon>Erysipelotrichales</taxon>
        <taxon>Erysipelotrichaceae</taxon>
        <taxon>Dubosiella</taxon>
    </lineage>
</organism>
<evidence type="ECO:0000256" key="10">
    <source>
        <dbReference type="ARBA" id="ARBA00057735"/>
    </source>
</evidence>
<accession>A0A1U7NPK9</accession>
<dbReference type="InterPro" id="IPR027417">
    <property type="entry name" value="P-loop_NTPase"/>
</dbReference>
<dbReference type="STRING" id="1862672.BO225_01635"/>
<dbReference type="NCBIfam" id="TIGR00041">
    <property type="entry name" value="DTMP_kinase"/>
    <property type="match status" value="1"/>
</dbReference>
<keyword evidence="14" id="KW-1185">Reference proteome</keyword>
<dbReference type="FunFam" id="3.40.50.300:FF:000225">
    <property type="entry name" value="Thymidylate kinase"/>
    <property type="match status" value="1"/>
</dbReference>
<evidence type="ECO:0000259" key="12">
    <source>
        <dbReference type="Pfam" id="PF02223"/>
    </source>
</evidence>
<dbReference type="GO" id="GO:0006227">
    <property type="term" value="P:dUDP biosynthetic process"/>
    <property type="evidence" value="ECO:0007669"/>
    <property type="project" value="TreeGrafter"/>
</dbReference>
<dbReference type="AlphaFoldDB" id="A0A1U7NPK9"/>
<dbReference type="PANTHER" id="PTHR10344:SF4">
    <property type="entry name" value="UMP-CMP KINASE 2, MITOCHONDRIAL"/>
    <property type="match status" value="1"/>
</dbReference>
<dbReference type="OrthoDB" id="9774907at2"/>
<dbReference type="GO" id="GO:0005829">
    <property type="term" value="C:cytosol"/>
    <property type="evidence" value="ECO:0007669"/>
    <property type="project" value="TreeGrafter"/>
</dbReference>
<evidence type="ECO:0000313" key="14">
    <source>
        <dbReference type="Proteomes" id="UP000186705"/>
    </source>
</evidence>
<evidence type="ECO:0000256" key="11">
    <source>
        <dbReference type="HAMAP-Rule" id="MF_00165"/>
    </source>
</evidence>
<dbReference type="Pfam" id="PF02223">
    <property type="entry name" value="Thymidylate_kin"/>
    <property type="match status" value="1"/>
</dbReference>
<evidence type="ECO:0000256" key="8">
    <source>
        <dbReference type="ARBA" id="ARBA00022840"/>
    </source>
</evidence>
<dbReference type="CDD" id="cd01672">
    <property type="entry name" value="TMPK"/>
    <property type="match status" value="1"/>
</dbReference>
<comment type="similarity">
    <text evidence="1 11">Belongs to the thymidylate kinase family.</text>
</comment>
<dbReference type="GO" id="GO:0006233">
    <property type="term" value="P:dTDP biosynthetic process"/>
    <property type="evidence" value="ECO:0007669"/>
    <property type="project" value="InterPro"/>
</dbReference>
<keyword evidence="5 11" id="KW-0545">Nucleotide biosynthesis</keyword>
<dbReference type="Proteomes" id="UP000186705">
    <property type="component" value="Unassembled WGS sequence"/>
</dbReference>
<dbReference type="GeneID" id="78274646"/>
<evidence type="ECO:0000256" key="9">
    <source>
        <dbReference type="ARBA" id="ARBA00048743"/>
    </source>
</evidence>
<dbReference type="PANTHER" id="PTHR10344">
    <property type="entry name" value="THYMIDYLATE KINASE"/>
    <property type="match status" value="1"/>
</dbReference>
<dbReference type="PROSITE" id="PS01331">
    <property type="entry name" value="THYMIDYLATE_KINASE"/>
    <property type="match status" value="1"/>
</dbReference>
<name>A0A1U7NPK9_9FIRM</name>
<sequence length="211" mass="23873">MKRGLFITLEGNDGAGKTTMAKKALEYLQKKGYRAIYTREPGGSMITEKIRTILLDPENTKMDAITEAILYAASRRQHLVEVVLPALEEGTIVLCDRFIDSSLAYQGEGRKLGMDAIEQLNQFAIQGCMPDLTLFLAIDEKTSQARLKARDEKKDRLELEEEAFHQAVRRGYEKLLKKYPERIRAIDASQDLEDVEADVIDAIEKVLHVQS</sequence>
<dbReference type="EMBL" id="MPKA01000044">
    <property type="protein sequence ID" value="OLU47575.1"/>
    <property type="molecule type" value="Genomic_DNA"/>
</dbReference>
<comment type="function">
    <text evidence="10 11">Phosphorylation of dTMP to form dTDP in both de novo and salvage pathways of dTTP synthesis.</text>
</comment>
<dbReference type="SUPFAM" id="SSF52540">
    <property type="entry name" value="P-loop containing nucleoside triphosphate hydrolases"/>
    <property type="match status" value="1"/>
</dbReference>
<dbReference type="InterPro" id="IPR039430">
    <property type="entry name" value="Thymidylate_kin-like_dom"/>
</dbReference>
<feature type="domain" description="Thymidylate kinase-like" evidence="12">
    <location>
        <begin position="9"/>
        <end position="198"/>
    </location>
</feature>
<dbReference type="HAMAP" id="MF_00165">
    <property type="entry name" value="Thymidylate_kinase"/>
    <property type="match status" value="1"/>
</dbReference>
<keyword evidence="4 11" id="KW-0808">Transferase</keyword>
<evidence type="ECO:0000256" key="1">
    <source>
        <dbReference type="ARBA" id="ARBA00009776"/>
    </source>
</evidence>
<keyword evidence="6 11" id="KW-0547">Nucleotide-binding</keyword>
<dbReference type="GO" id="GO:0006235">
    <property type="term" value="P:dTTP biosynthetic process"/>
    <property type="evidence" value="ECO:0007669"/>
    <property type="project" value="UniProtKB-UniRule"/>
</dbReference>
<evidence type="ECO:0000256" key="5">
    <source>
        <dbReference type="ARBA" id="ARBA00022727"/>
    </source>
</evidence>
<evidence type="ECO:0000256" key="2">
    <source>
        <dbReference type="ARBA" id="ARBA00012980"/>
    </source>
</evidence>
<evidence type="ECO:0000256" key="7">
    <source>
        <dbReference type="ARBA" id="ARBA00022777"/>
    </source>
</evidence>
<comment type="caution">
    <text evidence="13">The sequence shown here is derived from an EMBL/GenBank/DDBJ whole genome shotgun (WGS) entry which is preliminary data.</text>
</comment>
<keyword evidence="7 11" id="KW-0418">Kinase</keyword>
<proteinExistence type="inferred from homology"/>
<evidence type="ECO:0000256" key="6">
    <source>
        <dbReference type="ARBA" id="ARBA00022741"/>
    </source>
</evidence>
<keyword evidence="8 11" id="KW-0067">ATP-binding</keyword>
<protein>
    <recommendedName>
        <fullName evidence="3 11">Thymidylate kinase</fullName>
        <ecNumber evidence="2 11">2.7.4.9</ecNumber>
    </recommendedName>
    <alternativeName>
        <fullName evidence="11">dTMP kinase</fullName>
    </alternativeName>
</protein>